<reference evidence="1 2" key="1">
    <citation type="journal article" date="2005" name="J. Bacteriol.">
        <title>Insights into genome plasticity and pathogenicity of the plant pathogenic Bacterium Xanthomonas campestris pv. vesicatoria revealed by the complete genome sequence.</title>
        <authorList>
            <person name="Thieme F."/>
            <person name="Koebnik R."/>
            <person name="Bekel T."/>
            <person name="Berger C."/>
            <person name="Boch J."/>
            <person name="Buettner D."/>
            <person name="Caldana C."/>
            <person name="Gaigalat L."/>
            <person name="Goesmann A."/>
            <person name="Kay S."/>
            <person name="Kirchner O."/>
            <person name="Lanz C."/>
            <person name="Linke B."/>
            <person name="McHardy A.C."/>
            <person name="Meyer F."/>
            <person name="Mittenhuber G."/>
            <person name="Nies D.H."/>
            <person name="Niesbach-Kloesgen U."/>
            <person name="Patschkowski T."/>
            <person name="Rueckert C."/>
            <person name="Rupp O."/>
            <person name="Schneicker S."/>
            <person name="Schuster S.C."/>
            <person name="Vorhoelter F.J."/>
            <person name="Weber E."/>
            <person name="Puehler A."/>
            <person name="Bonas U."/>
            <person name="Bartels D."/>
            <person name="Kaiser O."/>
        </authorList>
    </citation>
    <scope>NUCLEOTIDE SEQUENCE [LARGE SCALE GENOMIC DNA]</scope>
    <source>
        <strain evidence="1 2">85-10</strain>
    </source>
</reference>
<dbReference type="STRING" id="456327.BJD11_07035"/>
<dbReference type="Pfam" id="PF10679">
    <property type="entry name" value="DUF2491"/>
    <property type="match status" value="1"/>
</dbReference>
<evidence type="ECO:0000313" key="2">
    <source>
        <dbReference type="Proteomes" id="UP000007069"/>
    </source>
</evidence>
<dbReference type="InterPro" id="IPR019621">
    <property type="entry name" value="DUF2491"/>
</dbReference>
<organism evidence="2">
    <name type="scientific">Xanthomonas euvesicatoria pv. vesicatoria (strain 85-10)</name>
    <name type="common">Xanthomonas campestris pv. vesicatoria</name>
    <dbReference type="NCBI Taxonomy" id="316273"/>
    <lineage>
        <taxon>Bacteria</taxon>
        <taxon>Pseudomonadati</taxon>
        <taxon>Pseudomonadota</taxon>
        <taxon>Gammaproteobacteria</taxon>
        <taxon>Lysobacterales</taxon>
        <taxon>Lysobacteraceae</taxon>
        <taxon>Xanthomonas</taxon>
    </lineage>
</organism>
<evidence type="ECO:0000313" key="1">
    <source>
        <dbReference type="EMBL" id="CAJ24886.1"/>
    </source>
</evidence>
<proteinExistence type="predicted"/>
<accession>Q3BQS7</accession>
<dbReference type="eggNOG" id="ENOG50336P8">
    <property type="taxonomic scope" value="Bacteria"/>
</dbReference>
<sequence length="243" mass="26811">MAGHAQRGVPHFYIATRCLTMSFFNKLFGQPQPPPLPTSGSGAIGHALPLGLRVGGQVEIDTTLYRMAPEAMTAELPGGHQGIPCYGHVNLGDGYALHRFYLDDDAFLQVTTVGGDLEAMKAFVYCETVNPPSKQAFQEFVMQHPHLGAAQIEYAGKQWQRATQSTDDASRIPPIAYDEVLYRYQPPRRDGDLTHYAMLYSRDVPELQREEFLLVTGEDSGPNEFCVTYAVGIDVTVADLDIT</sequence>
<dbReference type="EMBL" id="AM039952">
    <property type="protein sequence ID" value="CAJ24886.1"/>
    <property type="molecule type" value="Genomic_DNA"/>
</dbReference>
<dbReference type="KEGG" id="xcv:XCV3155"/>
<dbReference type="HOGENOM" id="CLU_100935_0_0_6"/>
<protein>
    <recommendedName>
        <fullName evidence="3">DUF2491 family protein</fullName>
    </recommendedName>
</protein>
<dbReference type="AlphaFoldDB" id="Q3BQS7"/>
<evidence type="ECO:0008006" key="3">
    <source>
        <dbReference type="Google" id="ProtNLM"/>
    </source>
</evidence>
<gene>
    <name evidence="1" type="ordered locus">XCV3155</name>
</gene>
<name>Q3BQS7_XANE5</name>
<dbReference type="Proteomes" id="UP000007069">
    <property type="component" value="Chromosome"/>
</dbReference>